<dbReference type="GO" id="GO:0003917">
    <property type="term" value="F:DNA topoisomerase type I (single strand cut, ATP-independent) activity"/>
    <property type="evidence" value="ECO:0007669"/>
    <property type="project" value="UniProtKB-EC"/>
</dbReference>
<dbReference type="GO" id="GO:0003677">
    <property type="term" value="F:DNA binding"/>
    <property type="evidence" value="ECO:0007669"/>
    <property type="project" value="UniProtKB-KW"/>
</dbReference>
<dbReference type="Pfam" id="PF01028">
    <property type="entry name" value="Topoisom_I"/>
    <property type="match status" value="1"/>
</dbReference>
<dbReference type="Pfam" id="PF21338">
    <property type="entry name" value="Top1B_N_bact"/>
    <property type="match status" value="1"/>
</dbReference>
<keyword evidence="10" id="KW-1185">Reference proteome</keyword>
<feature type="domain" description="DNA topoisomerase IB N-terminal" evidence="8">
    <location>
        <begin position="32"/>
        <end position="80"/>
    </location>
</feature>
<protein>
    <recommendedName>
        <fullName evidence="3">DNA topoisomerase</fullName>
        <ecNumber evidence="3">5.6.2.1</ecNumber>
    </recommendedName>
</protein>
<dbReference type="InterPro" id="IPR014711">
    <property type="entry name" value="TopoI_cat_a-hlx-sub_euk"/>
</dbReference>
<evidence type="ECO:0000256" key="5">
    <source>
        <dbReference type="ARBA" id="ARBA00023125"/>
    </source>
</evidence>
<keyword evidence="5" id="KW-0238">DNA-binding</keyword>
<dbReference type="GO" id="GO:0006265">
    <property type="term" value="P:DNA topological change"/>
    <property type="evidence" value="ECO:0007669"/>
    <property type="project" value="InterPro"/>
</dbReference>
<dbReference type="Gene3D" id="3.30.66.10">
    <property type="entry name" value="DNA topoisomerase I domain"/>
    <property type="match status" value="1"/>
</dbReference>
<dbReference type="OrthoDB" id="9778962at2"/>
<feature type="domain" description="DNA topoisomerase I catalytic core eukaryotic-type" evidence="7">
    <location>
        <begin position="94"/>
        <end position="298"/>
    </location>
</feature>
<dbReference type="Proteomes" id="UP000075320">
    <property type="component" value="Unassembled WGS sequence"/>
</dbReference>
<proteinExistence type="inferred from homology"/>
<sequence length="343" mass="39413">MSEKNRGEAKKIGLKYVTDKEPGYTRKRTRHGFDYFNSAGKKITAAKTLLRIESLVIPPAWEKVWICSSPSGHLQCTGYDIKKRKQYLYHPDWSSQRNETKFDKLIQFGKLLPRIRQRIKKDLAKKKFTKEKVLAGIVALMQSTRIRIGNDFYAETNDSYGLTTMRNRHVKVEGPRMHFRFRGKSGVLHEMDLKDSTLSRIVKHCQELPGQELFAYEDEEGKVHDIGSEDVNNYLKSITGDQITAKDFRTWSGTVKALEILIGDEDLPKDAKEYFKTREVSTIKDVAKHLGNTVAICRKYYVHPLIFSADKKGDLYKTACSVKSVRKGLSKEECILLKLLQQA</sequence>
<accession>A0A150WSD8</accession>
<dbReference type="EC" id="5.6.2.1" evidence="3"/>
<comment type="catalytic activity">
    <reaction evidence="1">
        <text>ATP-independent breakage of single-stranded DNA, followed by passage and rejoining.</text>
        <dbReference type="EC" id="5.6.2.1"/>
    </reaction>
</comment>
<dbReference type="InterPro" id="IPR011010">
    <property type="entry name" value="DNA_brk_join_enz"/>
</dbReference>
<comment type="similarity">
    <text evidence="2">Belongs to the type IB topoisomerase family.</text>
</comment>
<evidence type="ECO:0000256" key="6">
    <source>
        <dbReference type="ARBA" id="ARBA00023235"/>
    </source>
</evidence>
<keyword evidence="6" id="KW-0413">Isomerase</keyword>
<reference evidence="9 10" key="1">
    <citation type="submission" date="2016-03" db="EMBL/GenBank/DDBJ databases">
        <authorList>
            <person name="Ploux O."/>
        </authorList>
    </citation>
    <scope>NUCLEOTIDE SEQUENCE [LARGE SCALE GENOMIC DNA]</scope>
    <source>
        <strain evidence="9 10">R0</strain>
    </source>
</reference>
<evidence type="ECO:0000259" key="7">
    <source>
        <dbReference type="Pfam" id="PF01028"/>
    </source>
</evidence>
<evidence type="ECO:0000313" key="10">
    <source>
        <dbReference type="Proteomes" id="UP000075320"/>
    </source>
</evidence>
<dbReference type="SUPFAM" id="SSF56349">
    <property type="entry name" value="DNA breaking-rejoining enzymes"/>
    <property type="match status" value="1"/>
</dbReference>
<evidence type="ECO:0000313" key="9">
    <source>
        <dbReference type="EMBL" id="KYG67237.1"/>
    </source>
</evidence>
<evidence type="ECO:0000256" key="1">
    <source>
        <dbReference type="ARBA" id="ARBA00000213"/>
    </source>
</evidence>
<keyword evidence="4" id="KW-0799">Topoisomerase</keyword>
<gene>
    <name evidence="9" type="ORF">AZI86_09535</name>
</gene>
<dbReference type="InterPro" id="IPR001631">
    <property type="entry name" value="TopoI"/>
</dbReference>
<name>A0A150WSD8_BDEBC</name>
<dbReference type="InterPro" id="IPR013500">
    <property type="entry name" value="TopoI_cat_euk"/>
</dbReference>
<evidence type="ECO:0000256" key="3">
    <source>
        <dbReference type="ARBA" id="ARBA00012891"/>
    </source>
</evidence>
<dbReference type="RefSeq" id="WP_061834812.1">
    <property type="nucleotide sequence ID" value="NZ_LUKE01000001.1"/>
</dbReference>
<dbReference type="Gene3D" id="3.90.15.10">
    <property type="entry name" value="Topoisomerase I, Chain A, domain 3"/>
    <property type="match status" value="1"/>
</dbReference>
<dbReference type="AlphaFoldDB" id="A0A150WSD8"/>
<evidence type="ECO:0000259" key="8">
    <source>
        <dbReference type="Pfam" id="PF21338"/>
    </source>
</evidence>
<dbReference type="Gene3D" id="1.10.132.120">
    <property type="match status" value="1"/>
</dbReference>
<organism evidence="9 10">
    <name type="scientific">Bdellovibrio bacteriovorus</name>
    <dbReference type="NCBI Taxonomy" id="959"/>
    <lineage>
        <taxon>Bacteria</taxon>
        <taxon>Pseudomonadati</taxon>
        <taxon>Bdellovibrionota</taxon>
        <taxon>Bdellovibrionia</taxon>
        <taxon>Bdellovibrionales</taxon>
        <taxon>Pseudobdellovibrionaceae</taxon>
        <taxon>Bdellovibrio</taxon>
    </lineage>
</organism>
<evidence type="ECO:0000256" key="4">
    <source>
        <dbReference type="ARBA" id="ARBA00023029"/>
    </source>
</evidence>
<dbReference type="PRINTS" id="PR00416">
    <property type="entry name" value="EUTPISMRASEI"/>
</dbReference>
<evidence type="ECO:0000256" key="2">
    <source>
        <dbReference type="ARBA" id="ARBA00006645"/>
    </source>
</evidence>
<dbReference type="InterPro" id="IPR035447">
    <property type="entry name" value="DNA_topo_I_N_sf"/>
</dbReference>
<dbReference type="PROSITE" id="PS52038">
    <property type="entry name" value="TOPO_IB_2"/>
    <property type="match status" value="1"/>
</dbReference>
<comment type="caution">
    <text evidence="9">The sequence shown here is derived from an EMBL/GenBank/DDBJ whole genome shotgun (WGS) entry which is preliminary data.</text>
</comment>
<dbReference type="InterPro" id="IPR049331">
    <property type="entry name" value="Top1B_N_bact"/>
</dbReference>
<dbReference type="SUPFAM" id="SSF55869">
    <property type="entry name" value="DNA topoisomerase I domain"/>
    <property type="match status" value="1"/>
</dbReference>
<dbReference type="EMBL" id="LUKE01000001">
    <property type="protein sequence ID" value="KYG67237.1"/>
    <property type="molecule type" value="Genomic_DNA"/>
</dbReference>